<sequence length="125" mass="13461">MAKQDTVNDIKAANGAELNPDEYTQKELDTLLALAQDGDARRTEFDTQAASLKGSTRPSNTNTTTTEPKAPAGKKVSVRVNDTIAAYGGEFTDPDNGQVIGKEAVSVPFTAFVREKLRSDELVEE</sequence>
<proteinExistence type="predicted"/>
<evidence type="ECO:0000256" key="1">
    <source>
        <dbReference type="SAM" id="MobiDB-lite"/>
    </source>
</evidence>
<name>A0ABQ2EH88_9DEIO</name>
<evidence type="ECO:0000313" key="3">
    <source>
        <dbReference type="Proteomes" id="UP000647587"/>
    </source>
</evidence>
<feature type="region of interest" description="Disordered" evidence="1">
    <location>
        <begin position="42"/>
        <end position="75"/>
    </location>
</feature>
<dbReference type="RefSeq" id="WP_189003549.1">
    <property type="nucleotide sequence ID" value="NZ_BMPP01000001.1"/>
</dbReference>
<reference evidence="3" key="1">
    <citation type="journal article" date="2019" name="Int. J. Syst. Evol. Microbiol.">
        <title>The Global Catalogue of Microorganisms (GCM) 10K type strain sequencing project: providing services to taxonomists for standard genome sequencing and annotation.</title>
        <authorList>
            <consortium name="The Broad Institute Genomics Platform"/>
            <consortium name="The Broad Institute Genome Sequencing Center for Infectious Disease"/>
            <person name="Wu L."/>
            <person name="Ma J."/>
        </authorList>
    </citation>
    <scope>NUCLEOTIDE SEQUENCE [LARGE SCALE GENOMIC DNA]</scope>
    <source>
        <strain evidence="3">JCM 30331</strain>
    </source>
</reference>
<evidence type="ECO:0000313" key="2">
    <source>
        <dbReference type="EMBL" id="GGK11685.1"/>
    </source>
</evidence>
<dbReference type="EMBL" id="BMPP01000001">
    <property type="protein sequence ID" value="GGK11685.1"/>
    <property type="molecule type" value="Genomic_DNA"/>
</dbReference>
<accession>A0ABQ2EH88</accession>
<gene>
    <name evidence="2" type="ORF">GCM10008955_01160</name>
</gene>
<protein>
    <submittedName>
        <fullName evidence="2">Uncharacterized protein</fullName>
    </submittedName>
</protein>
<keyword evidence="3" id="KW-1185">Reference proteome</keyword>
<feature type="region of interest" description="Disordered" evidence="1">
    <location>
        <begin position="1"/>
        <end position="22"/>
    </location>
</feature>
<dbReference type="Proteomes" id="UP000647587">
    <property type="component" value="Unassembled WGS sequence"/>
</dbReference>
<feature type="compositionally biased region" description="Polar residues" evidence="1">
    <location>
        <begin position="46"/>
        <end position="59"/>
    </location>
</feature>
<organism evidence="2 3">
    <name type="scientific">Deinococcus malanensis</name>
    <dbReference type="NCBI Taxonomy" id="1706855"/>
    <lineage>
        <taxon>Bacteria</taxon>
        <taxon>Thermotogati</taxon>
        <taxon>Deinococcota</taxon>
        <taxon>Deinococci</taxon>
        <taxon>Deinococcales</taxon>
        <taxon>Deinococcaceae</taxon>
        <taxon>Deinococcus</taxon>
    </lineage>
</organism>
<comment type="caution">
    <text evidence="2">The sequence shown here is derived from an EMBL/GenBank/DDBJ whole genome shotgun (WGS) entry which is preliminary data.</text>
</comment>